<dbReference type="PANTHER" id="PTHR13366:SF0">
    <property type="entry name" value="HEAT REPEAT-CONTAINING PROTEIN 6"/>
    <property type="match status" value="1"/>
</dbReference>
<dbReference type="Gene3D" id="1.25.10.10">
    <property type="entry name" value="Leucine-rich Repeat Variant"/>
    <property type="match status" value="1"/>
</dbReference>
<dbReference type="Pfam" id="PF02985">
    <property type="entry name" value="HEAT"/>
    <property type="match status" value="1"/>
</dbReference>
<dbReference type="InterPro" id="IPR052107">
    <property type="entry name" value="HEAT6"/>
</dbReference>
<evidence type="ECO:0000313" key="4">
    <source>
        <dbReference type="EMBL" id="KAK9503819.1"/>
    </source>
</evidence>
<dbReference type="PANTHER" id="PTHR13366">
    <property type="entry name" value="MALARIA ANTIGEN-RELATED"/>
    <property type="match status" value="1"/>
</dbReference>
<dbReference type="AlphaFoldDB" id="A0AAW1D1J5"/>
<proteinExistence type="predicted"/>
<name>A0AAW1D1J5_9HEMI</name>
<dbReference type="InterPro" id="IPR011989">
    <property type="entry name" value="ARM-like"/>
</dbReference>
<gene>
    <name evidence="4" type="ORF">O3M35_010294</name>
</gene>
<keyword evidence="5" id="KW-1185">Reference proteome</keyword>
<evidence type="ECO:0000256" key="1">
    <source>
        <dbReference type="ARBA" id="ARBA00015263"/>
    </source>
</evidence>
<protein>
    <recommendedName>
        <fullName evidence="1">HEAT repeat-containing protein 6</fullName>
    </recommendedName>
</protein>
<reference evidence="4 5" key="1">
    <citation type="submission" date="2022-12" db="EMBL/GenBank/DDBJ databases">
        <title>Chromosome-level genome assembly of true bugs.</title>
        <authorList>
            <person name="Ma L."/>
            <person name="Li H."/>
        </authorList>
    </citation>
    <scope>NUCLEOTIDE SEQUENCE [LARGE SCALE GENOMIC DNA]</scope>
    <source>
        <strain evidence="4">Lab_2022b</strain>
    </source>
</reference>
<evidence type="ECO:0000313" key="5">
    <source>
        <dbReference type="Proteomes" id="UP001461498"/>
    </source>
</evidence>
<organism evidence="4 5">
    <name type="scientific">Rhynocoris fuscipes</name>
    <dbReference type="NCBI Taxonomy" id="488301"/>
    <lineage>
        <taxon>Eukaryota</taxon>
        <taxon>Metazoa</taxon>
        <taxon>Ecdysozoa</taxon>
        <taxon>Arthropoda</taxon>
        <taxon>Hexapoda</taxon>
        <taxon>Insecta</taxon>
        <taxon>Pterygota</taxon>
        <taxon>Neoptera</taxon>
        <taxon>Paraneoptera</taxon>
        <taxon>Hemiptera</taxon>
        <taxon>Heteroptera</taxon>
        <taxon>Panheteroptera</taxon>
        <taxon>Cimicomorpha</taxon>
        <taxon>Reduviidae</taxon>
        <taxon>Harpactorinae</taxon>
        <taxon>Harpactorini</taxon>
        <taxon>Rhynocoris</taxon>
    </lineage>
</organism>
<dbReference type="InterPro" id="IPR000357">
    <property type="entry name" value="HEAT"/>
</dbReference>
<dbReference type="Pfam" id="PF13251">
    <property type="entry name" value="DUF4042"/>
    <property type="match status" value="1"/>
</dbReference>
<dbReference type="Proteomes" id="UP001461498">
    <property type="component" value="Unassembled WGS sequence"/>
</dbReference>
<comment type="caution">
    <text evidence="4">The sequence shown here is derived from an EMBL/GenBank/DDBJ whole genome shotgun (WGS) entry which is preliminary data.</text>
</comment>
<dbReference type="InterPro" id="IPR025283">
    <property type="entry name" value="DUF4042"/>
</dbReference>
<keyword evidence="2" id="KW-0677">Repeat</keyword>
<feature type="domain" description="DUF4042" evidence="3">
    <location>
        <begin position="331"/>
        <end position="491"/>
    </location>
</feature>
<dbReference type="SUPFAM" id="SSF48371">
    <property type="entry name" value="ARM repeat"/>
    <property type="match status" value="2"/>
</dbReference>
<evidence type="ECO:0000259" key="3">
    <source>
        <dbReference type="Pfam" id="PF13251"/>
    </source>
</evidence>
<accession>A0AAW1D1J5</accession>
<dbReference type="InterPro" id="IPR016024">
    <property type="entry name" value="ARM-type_fold"/>
</dbReference>
<dbReference type="EMBL" id="JAPXFL010000007">
    <property type="protein sequence ID" value="KAK9503819.1"/>
    <property type="molecule type" value="Genomic_DNA"/>
</dbReference>
<evidence type="ECO:0000256" key="2">
    <source>
        <dbReference type="ARBA" id="ARBA00022737"/>
    </source>
</evidence>
<sequence length="978" mass="110121">MEVSSNIKSSIEQLNALLHSKELDANEINQVLDKLNSDFFISNTLKDELQKSVNSCCRSISSQNSLLVAKSSNFIFNVIANNMYDSDPSIIVRWICDSLDNCADIAYMDLLQLTDALTKVSRSNFSKDWSQLFSILIKKLELNANVSSPNVIKLNRINTLKNLSGILPEDYHLTLAKEYLDILYTQGTNDLVYHSQICMSIFEALDLLCTLSTNWLNTTLNEVISIILYGIELGLNGKHTPIPKSVYRSVVAVPPPGNNVETTKINLKIKRKQKNKVKQVGWSEQQVINVENDEDNCSNYEYFNTSLVTSESDVSDNEGNQLARLSKAQAKARHSAFNLLIQIVKVLGCKALYEYYGIILGKLTVCVKKEKLSKPKIASMAAINALLIGAKTFLAQAQHSEKGTFTAFSEVLSELISGLHSTFGGVLVTMPHMSIVIPLLHTTSSLISVTPYHRLKPELLSNLFKTVYLYINHKDPTVCVGVLHCLSEIVILTPVTNEQKEVIKYGINDGTNADGTWLLSHCFNLLKEQTSSDVRVACWQILGGLCQCHFELITNSFSTLENYIFQDLNAPNKPMIYAAKTLEHLLSKLLLQDEFENYRKDLWMKLLQGPFVSLIENSRRAAAIACDCLSNIGPQVFNSLKEETQILIITLLYGCCYSEVVVVRGSAINALGVFLMYSQITHEQFVHDTKDILIKSLSDESDYVRTKAAWAFGNLVDLLFENQDKEFVHEISVIKLLEAALLVINDNYRVKANILRAVGNLLLLVNEEQLNNPDCKELVEKAVNFCMFSSNNGSLMKMRWNACYAIGTFLQNDALYKFSNKWLAALINSLCNLLVKCNNFKVRANACAALCSIKKREYFGVYYHHVWSSLLDGLENAANMPDFKEFKHQDHLIQQLCCAVCHLTSILEIGDVSELNDIMCYRLEPLQQRMLQFQNSAPPEKSGTIVNALNNVKVLLKMELEVHQRQFLTIFQNIFVIV</sequence>